<feature type="compositionally biased region" description="Polar residues" evidence="1">
    <location>
        <begin position="1"/>
        <end position="17"/>
    </location>
</feature>
<proteinExistence type="predicted"/>
<evidence type="ECO:0000313" key="4">
    <source>
        <dbReference type="Proteomes" id="UP000002035"/>
    </source>
</evidence>
<evidence type="ECO:0000313" key="3">
    <source>
        <dbReference type="EMBL" id="EEQ33731.1"/>
    </source>
</evidence>
<organism evidence="3 4">
    <name type="scientific">Arthroderma otae (strain ATCC MYA-4605 / CBS 113480)</name>
    <name type="common">Microsporum canis</name>
    <dbReference type="NCBI Taxonomy" id="554155"/>
    <lineage>
        <taxon>Eukaryota</taxon>
        <taxon>Fungi</taxon>
        <taxon>Dikarya</taxon>
        <taxon>Ascomycota</taxon>
        <taxon>Pezizomycotina</taxon>
        <taxon>Eurotiomycetes</taxon>
        <taxon>Eurotiomycetidae</taxon>
        <taxon>Onygenales</taxon>
        <taxon>Arthrodermataceae</taxon>
        <taxon>Microsporum</taxon>
    </lineage>
</organism>
<evidence type="ECO:0000259" key="2">
    <source>
        <dbReference type="Pfam" id="PF25545"/>
    </source>
</evidence>
<gene>
    <name evidence="3" type="ORF">MCYG_06550</name>
</gene>
<keyword evidence="4" id="KW-1185">Reference proteome</keyword>
<dbReference type="VEuPathDB" id="FungiDB:MCYG_06550"/>
<dbReference type="eggNOG" id="ENOG502SJYB">
    <property type="taxonomic scope" value="Eukaryota"/>
</dbReference>
<dbReference type="GeneID" id="9222361"/>
<dbReference type="Pfam" id="PF25545">
    <property type="entry name" value="DUF7924"/>
    <property type="match status" value="1"/>
</dbReference>
<dbReference type="STRING" id="554155.C5FUZ7"/>
<feature type="compositionally biased region" description="Low complexity" evidence="1">
    <location>
        <begin position="46"/>
        <end position="61"/>
    </location>
</feature>
<name>C5FUZ7_ARTOC</name>
<evidence type="ECO:0000256" key="1">
    <source>
        <dbReference type="SAM" id="MobiDB-lite"/>
    </source>
</evidence>
<dbReference type="OrthoDB" id="5403634at2759"/>
<reference evidence="4" key="1">
    <citation type="journal article" date="2012" name="MBio">
        <title>Comparative genome analysis of Trichophyton rubrum and related dermatophytes reveals candidate genes involved in infection.</title>
        <authorList>
            <person name="Martinez D.A."/>
            <person name="Oliver B.G."/>
            <person name="Graeser Y."/>
            <person name="Goldberg J.M."/>
            <person name="Li W."/>
            <person name="Martinez-Rossi N.M."/>
            <person name="Monod M."/>
            <person name="Shelest E."/>
            <person name="Barton R.C."/>
            <person name="Birch E."/>
            <person name="Brakhage A.A."/>
            <person name="Chen Z."/>
            <person name="Gurr S.J."/>
            <person name="Heiman D."/>
            <person name="Heitman J."/>
            <person name="Kosti I."/>
            <person name="Rossi A."/>
            <person name="Saif S."/>
            <person name="Samalova M."/>
            <person name="Saunders C.W."/>
            <person name="Shea T."/>
            <person name="Summerbell R.C."/>
            <person name="Xu J."/>
            <person name="Young S."/>
            <person name="Zeng Q."/>
            <person name="Birren B.W."/>
            <person name="Cuomo C.A."/>
            <person name="White T.C."/>
        </authorList>
    </citation>
    <scope>NUCLEOTIDE SEQUENCE [LARGE SCALE GENOMIC DNA]</scope>
    <source>
        <strain evidence="4">ATCC MYA-4605 / CBS 113480</strain>
    </source>
</reference>
<accession>C5FUZ7</accession>
<feature type="region of interest" description="Disordered" evidence="1">
    <location>
        <begin position="1"/>
        <end position="61"/>
    </location>
</feature>
<dbReference type="InterPro" id="IPR057684">
    <property type="entry name" value="DUF7924"/>
</dbReference>
<protein>
    <recommendedName>
        <fullName evidence="2">DUF7924 domain-containing protein</fullName>
    </recommendedName>
</protein>
<sequence length="356" mass="39174">MVPTRASSVKAVSSKPTPRTKPSGENTSRVTKRSAKASYQSNSAFTGGKKSSTSSSSSKTTKIKSITAYSPKFTQHLSSHGIYLDGYDRPCGKPMPKPKNFDNLHDILSRSRRAVSPTDLSADDFQKFKFRDTIAVNESGVIGLLIPTMDGSNKNRGSTAMDHLCSNLASMTDDTLVIAKPDLLYGARPEQLNRLIRDDLDDMIVPSTYKHFPMLPNFFLEVKGPDGSPAVAARQACHDGAIGARGIHALQSYKNDSPVYDKNAYTITATYQCGHLRLYTTHIEPPVDTNGRPEYVMTSLCSYSMVNSLETFRQAVTTYRNLRDWAKEQRDASITAANARFKDAQNQLALEEPQGS</sequence>
<dbReference type="RefSeq" id="XP_002844586.1">
    <property type="nucleotide sequence ID" value="XM_002844540.1"/>
</dbReference>
<dbReference type="OMA" id="LEARKCH"/>
<dbReference type="EMBL" id="DS995706">
    <property type="protein sequence ID" value="EEQ33731.1"/>
    <property type="molecule type" value="Genomic_DNA"/>
</dbReference>
<dbReference type="HOGENOM" id="CLU_023878_0_0_1"/>
<dbReference type="AlphaFoldDB" id="C5FUZ7"/>
<dbReference type="Proteomes" id="UP000002035">
    <property type="component" value="Unassembled WGS sequence"/>
</dbReference>
<feature type="domain" description="DUF7924" evidence="2">
    <location>
        <begin position="159"/>
        <end position="336"/>
    </location>
</feature>